<dbReference type="InterPro" id="IPR035516">
    <property type="entry name" value="Gyrase/topoIV_suA_C"/>
</dbReference>
<sequence length="231" mass="25259">KLYVIFATQKGKIRKNSLEDFSNIQSTGKIAMKLDGDDKIIGVKICRDDQDVILSTQLGKCIRFMSKKLRIFKGRASKGIKGIELTSGDKVISLSVLNAVDINPKIAKKLLKNGAADKAKKSEIIAKQKYILSITENGFGKRTSFYEYRVTNRGGKGIIGIVASSRNGNVASSFPVNEGDEIILSTDKGKVIRCAVKEIRIAGRNTQGVNIFKLSGEEKVVSAIKIDDNFS</sequence>
<dbReference type="PANTHER" id="PTHR43493:SF5">
    <property type="entry name" value="DNA GYRASE SUBUNIT A, CHLOROPLASTIC_MITOCHONDRIAL"/>
    <property type="match status" value="1"/>
</dbReference>
<dbReference type="InterPro" id="IPR006691">
    <property type="entry name" value="GyrA/parC_rep"/>
</dbReference>
<dbReference type="Pfam" id="PF03989">
    <property type="entry name" value="DNA_gyraseA_C"/>
    <property type="match status" value="4"/>
</dbReference>
<dbReference type="GO" id="GO:0005524">
    <property type="term" value="F:ATP binding"/>
    <property type="evidence" value="ECO:0007669"/>
    <property type="project" value="InterPro"/>
</dbReference>
<accession>A0A383EGH5</accession>
<dbReference type="GO" id="GO:0003677">
    <property type="term" value="F:DNA binding"/>
    <property type="evidence" value="ECO:0007669"/>
    <property type="project" value="InterPro"/>
</dbReference>
<dbReference type="GO" id="GO:0003918">
    <property type="term" value="F:DNA topoisomerase type II (double strand cut, ATP-hydrolyzing) activity"/>
    <property type="evidence" value="ECO:0007669"/>
    <property type="project" value="TreeGrafter"/>
</dbReference>
<dbReference type="InterPro" id="IPR050220">
    <property type="entry name" value="Type_II_DNA_Topoisomerases"/>
</dbReference>
<evidence type="ECO:0000313" key="1">
    <source>
        <dbReference type="EMBL" id="SVE55714.1"/>
    </source>
</evidence>
<dbReference type="AlphaFoldDB" id="A0A383EGH5"/>
<dbReference type="GO" id="GO:0005737">
    <property type="term" value="C:cytoplasm"/>
    <property type="evidence" value="ECO:0007669"/>
    <property type="project" value="TreeGrafter"/>
</dbReference>
<organism evidence="1">
    <name type="scientific">marine metagenome</name>
    <dbReference type="NCBI Taxonomy" id="408172"/>
    <lineage>
        <taxon>unclassified sequences</taxon>
        <taxon>metagenomes</taxon>
        <taxon>ecological metagenomes</taxon>
    </lineage>
</organism>
<evidence type="ECO:0008006" key="2">
    <source>
        <dbReference type="Google" id="ProtNLM"/>
    </source>
</evidence>
<dbReference type="SUPFAM" id="SSF101904">
    <property type="entry name" value="GyrA/ParC C-terminal domain-like"/>
    <property type="match status" value="1"/>
</dbReference>
<gene>
    <name evidence="1" type="ORF">METZ01_LOCUS508568</name>
</gene>
<name>A0A383EGH5_9ZZZZ</name>
<reference evidence="1" key="1">
    <citation type="submission" date="2018-05" db="EMBL/GenBank/DDBJ databases">
        <authorList>
            <person name="Lanie J.A."/>
            <person name="Ng W.-L."/>
            <person name="Kazmierczak K.M."/>
            <person name="Andrzejewski T.M."/>
            <person name="Davidsen T.M."/>
            <person name="Wayne K.J."/>
            <person name="Tettelin H."/>
            <person name="Glass J.I."/>
            <person name="Rusch D."/>
            <person name="Podicherti R."/>
            <person name="Tsui H.-C.T."/>
            <person name="Winkler M.E."/>
        </authorList>
    </citation>
    <scope>NUCLEOTIDE SEQUENCE</scope>
</reference>
<dbReference type="EMBL" id="UINC01225580">
    <property type="protein sequence ID" value="SVE55714.1"/>
    <property type="molecule type" value="Genomic_DNA"/>
</dbReference>
<protein>
    <recommendedName>
        <fullName evidence="2">DNA gyrase subunit A</fullName>
    </recommendedName>
</protein>
<dbReference type="GO" id="GO:0006265">
    <property type="term" value="P:DNA topological change"/>
    <property type="evidence" value="ECO:0007669"/>
    <property type="project" value="InterPro"/>
</dbReference>
<feature type="non-terminal residue" evidence="1">
    <location>
        <position position="231"/>
    </location>
</feature>
<feature type="non-terminal residue" evidence="1">
    <location>
        <position position="1"/>
    </location>
</feature>
<dbReference type="GO" id="GO:0009330">
    <property type="term" value="C:DNA topoisomerase type II (double strand cut, ATP-hydrolyzing) complex"/>
    <property type="evidence" value="ECO:0007669"/>
    <property type="project" value="TreeGrafter"/>
</dbReference>
<dbReference type="Gene3D" id="2.120.10.90">
    <property type="entry name" value="DNA gyrase/topoisomerase IV, subunit A, C-terminal"/>
    <property type="match status" value="1"/>
</dbReference>
<proteinExistence type="predicted"/>
<dbReference type="PANTHER" id="PTHR43493">
    <property type="entry name" value="DNA GYRASE/TOPOISOMERASE SUBUNIT A"/>
    <property type="match status" value="1"/>
</dbReference>